<dbReference type="STRING" id="31234.E3MUE6"/>
<protein>
    <recommendedName>
        <fullName evidence="5">JmjC domain-containing protein</fullName>
    </recommendedName>
</protein>
<dbReference type="InParanoid" id="E3MUE6"/>
<evidence type="ECO:0000259" key="5">
    <source>
        <dbReference type="PROSITE" id="PS51184"/>
    </source>
</evidence>
<name>E3MUE6_CAERE</name>
<feature type="compositionally biased region" description="Basic and acidic residues" evidence="4">
    <location>
        <begin position="405"/>
        <end position="417"/>
    </location>
</feature>
<feature type="compositionally biased region" description="Basic and acidic residues" evidence="4">
    <location>
        <begin position="599"/>
        <end position="614"/>
    </location>
</feature>
<feature type="compositionally biased region" description="Polar residues" evidence="4">
    <location>
        <begin position="556"/>
        <end position="565"/>
    </location>
</feature>
<dbReference type="GO" id="GO:0010468">
    <property type="term" value="P:regulation of gene expression"/>
    <property type="evidence" value="ECO:0007669"/>
    <property type="project" value="TreeGrafter"/>
</dbReference>
<dbReference type="Gene3D" id="2.10.110.20">
    <property type="match status" value="1"/>
</dbReference>
<dbReference type="Gene3D" id="1.20.58.1370">
    <property type="match status" value="1"/>
</dbReference>
<comment type="similarity">
    <text evidence="3">Belongs to the UTX family.</text>
</comment>
<proteinExistence type="inferred from homology"/>
<dbReference type="GO" id="GO:0031490">
    <property type="term" value="F:chromatin DNA binding"/>
    <property type="evidence" value="ECO:0007669"/>
    <property type="project" value="TreeGrafter"/>
</dbReference>
<feature type="region of interest" description="Disordered" evidence="4">
    <location>
        <begin position="672"/>
        <end position="723"/>
    </location>
</feature>
<dbReference type="GO" id="GO:0071558">
    <property type="term" value="F:histone H3K27me2/H3K27me3 demethylase activity"/>
    <property type="evidence" value="ECO:0007669"/>
    <property type="project" value="TreeGrafter"/>
</dbReference>
<feature type="compositionally biased region" description="Basic and acidic residues" evidence="4">
    <location>
        <begin position="424"/>
        <end position="439"/>
    </location>
</feature>
<sequence>MHVLNDARSSTPSDEEFIEIFHENDYCYRCIPLCNVDREKEERIYNLCSDLKWDTVHTILSGANPSKLKGHIQRALTCTKCPSMDNLSEIKKFQAEITVMMRRRGRLEVLSVLTQEKKDAESRQKSMEEVHGKQINALVLDMDEYVRRLLIMEFCYSKSFNAQETFDSALTCQNCPKIETTSQNEQMWAKILVLMRRQGRLATLKKVLNINDEAERAEQDAAATRIARSFNSENLNKNRKIISLIEHTRLRQTYSSLPKQLQKPKGGPLHSAGSPSDEVTGLGMGEHLALLGSLGIQCSSSVAEFQRNSLEKNQSSSSDPDGTTIPTSSNCNYSHFDFLFGSQENQQNGGETSSAISKNAPAPVYPETGSTRKRALPALGEGTQLKKSSFQMREEKDQSAGSPDGKLHVDRNNKINENHGSIEGTHELRITETNSDRDSNTLASSSTASTPETNQNDMNEAAEQNENAGNASEVDEQMEMDPPVDQTEQVVTEKTQETTDNTDNTPSPQPKSKNEQGVASSLREGKEVVIEEENTSDSNIEMLKSKKKQTTLTSSENLAFSSSVPVNILHEEREHEPESDTDAVEKHAAGSSRSPVHFDFAEHNDIQYDDREPLLDDPEEHLRQQVPEEADENHYIPCEADDSQEIPEETDESHQVPEEAVENMMHDKEAPENVQNPVNLDHDDDEPEIDNHEGESANEDKDTPSTSDAKNSEVQKQKRKQGGRRIVCSFRGFQNQQFLNFNLQNNKTKAEVERRKVIMNKQNTDWLLKQMLSFAYEKKKKDRNHVWEKDEKARVENCIKNWAEKSNPKHMPKRKDIELGTELPDRGNYRYCLDYLKRRCTAFETKPFGESSSDSKMTTVAPPTIRLTGTMHLEHNCTAEDVKKAVLSSPTSKVNPVYKKEELVPPVPDKELLKKEQDFYGLTEDDYHLPCPVVNVSNMDPSEIKKLEEISNGVPILLIQGLDTAAEIDLAKFAIEKMPIDRNKTEITVLNQVPQPAEQNKNDEGEDTWSIFHREEKNPLDEYLKYLGKVEKKADELYEVVIHNKTRGPEKKSNIDSFVDEMIREQDKPVSGDRNFPWSRFGTNVDLTGKDCKKLLEELQKLPEHLRPRSETNLLSQLEVNVFGINTIQMYLKAIGSRTAAHMEHLLMASINWNLGPGPCLWYAVSYEYWGELEKLATKKGVNYHHENYWPSEEELVKNKIPFFKFEQLAKEMVYLNSGCFHFVQSNSYCSNIAWNVSQPTFTQLAISMVAVDHNIQKKNDNIIPLGQIAWSVAEEKKFMDVPEVYELIRNIMIRSLAHMEKYFLFIKENKKEFGVNPYGSASKNCWCTSCGCEVFNIVHWAVKTKTSKKEEYPEPFCSGCTPPKGYILNKLEFTYQRTLEELREIFDGYK</sequence>
<reference evidence="6" key="1">
    <citation type="submission" date="2007-07" db="EMBL/GenBank/DDBJ databases">
        <title>PCAP assembly of the Caenorhabditis remanei genome.</title>
        <authorList>
            <consortium name="The Caenorhabditis remanei Sequencing Consortium"/>
            <person name="Wilson R.K."/>
        </authorList>
    </citation>
    <scope>NUCLEOTIDE SEQUENCE [LARGE SCALE GENOMIC DNA]</scope>
    <source>
        <strain evidence="6">PB4641</strain>
    </source>
</reference>
<feature type="region of interest" description="Disordered" evidence="4">
    <location>
        <begin position="257"/>
        <end position="281"/>
    </location>
</feature>
<evidence type="ECO:0000256" key="3">
    <source>
        <dbReference type="ARBA" id="ARBA00034483"/>
    </source>
</evidence>
<dbReference type="InterPro" id="IPR051630">
    <property type="entry name" value="Corepressor-Demethylase"/>
</dbReference>
<dbReference type="GO" id="GO:0044666">
    <property type="term" value="C:MLL3/4 complex"/>
    <property type="evidence" value="ECO:0007669"/>
    <property type="project" value="TreeGrafter"/>
</dbReference>
<dbReference type="SUPFAM" id="SSF51197">
    <property type="entry name" value="Clavaminate synthase-like"/>
    <property type="match status" value="1"/>
</dbReference>
<dbReference type="GO" id="GO:0000978">
    <property type="term" value="F:RNA polymerase II cis-regulatory region sequence-specific DNA binding"/>
    <property type="evidence" value="ECO:0007669"/>
    <property type="project" value="TreeGrafter"/>
</dbReference>
<dbReference type="InterPro" id="IPR003347">
    <property type="entry name" value="JmjC_dom"/>
</dbReference>
<keyword evidence="2" id="KW-0539">Nucleus</keyword>
<dbReference type="eggNOG" id="KOG1246">
    <property type="taxonomic scope" value="Eukaryota"/>
</dbReference>
<dbReference type="PANTHER" id="PTHR14017">
    <property type="entry name" value="LYSINE-SPECIFIC DEMETHYLASE"/>
    <property type="match status" value="1"/>
</dbReference>
<dbReference type="HOGENOM" id="CLU_254935_0_0_1"/>
<dbReference type="EMBL" id="DS268479">
    <property type="protein sequence ID" value="EFP09721.1"/>
    <property type="molecule type" value="Genomic_DNA"/>
</dbReference>
<feature type="compositionally biased region" description="Low complexity" evidence="4">
    <location>
        <begin position="459"/>
        <end position="472"/>
    </location>
</feature>
<accession>E3MUE6</accession>
<dbReference type="Pfam" id="PF02373">
    <property type="entry name" value="JmjC"/>
    <property type="match status" value="1"/>
</dbReference>
<dbReference type="OrthoDB" id="5876455at2759"/>
<feature type="compositionally biased region" description="Polar residues" evidence="4">
    <location>
        <begin position="343"/>
        <end position="357"/>
    </location>
</feature>
<dbReference type="SMART" id="SM00558">
    <property type="entry name" value="JmjC"/>
    <property type="match status" value="1"/>
</dbReference>
<evidence type="ECO:0000256" key="4">
    <source>
        <dbReference type="SAM" id="MobiDB-lite"/>
    </source>
</evidence>
<evidence type="ECO:0000256" key="1">
    <source>
        <dbReference type="ARBA" id="ARBA00004123"/>
    </source>
</evidence>
<keyword evidence="7" id="KW-1185">Reference proteome</keyword>
<organism evidence="7">
    <name type="scientific">Caenorhabditis remanei</name>
    <name type="common">Caenorhabditis vulgaris</name>
    <dbReference type="NCBI Taxonomy" id="31234"/>
    <lineage>
        <taxon>Eukaryota</taxon>
        <taxon>Metazoa</taxon>
        <taxon>Ecdysozoa</taxon>
        <taxon>Nematoda</taxon>
        <taxon>Chromadorea</taxon>
        <taxon>Rhabditida</taxon>
        <taxon>Rhabditina</taxon>
        <taxon>Rhabditomorpha</taxon>
        <taxon>Rhabditoidea</taxon>
        <taxon>Rhabditidae</taxon>
        <taxon>Peloderinae</taxon>
        <taxon>Caenorhabditis</taxon>
    </lineage>
</organism>
<feature type="region of interest" description="Disordered" evidence="4">
    <location>
        <begin position="343"/>
        <end position="637"/>
    </location>
</feature>
<feature type="compositionally biased region" description="Basic and acidic residues" evidence="4">
    <location>
        <begin position="689"/>
        <end position="703"/>
    </location>
</feature>
<gene>
    <name evidence="6" type="ORF">CRE_21874</name>
</gene>
<feature type="compositionally biased region" description="Low complexity" evidence="4">
    <location>
        <begin position="484"/>
        <end position="493"/>
    </location>
</feature>
<dbReference type="Gene3D" id="2.60.120.650">
    <property type="entry name" value="Cupin"/>
    <property type="match status" value="1"/>
</dbReference>
<comment type="subcellular location">
    <subcellularLocation>
        <location evidence="1">Nucleus</location>
    </subcellularLocation>
</comment>
<dbReference type="Proteomes" id="UP000008281">
    <property type="component" value="Unassembled WGS sequence"/>
</dbReference>
<dbReference type="PANTHER" id="PTHR14017:SF29">
    <property type="entry name" value="LYSINE-SPECIFIC DEMETHYLASE JMJD-3.1"/>
    <property type="match status" value="1"/>
</dbReference>
<dbReference type="PROSITE" id="PS51184">
    <property type="entry name" value="JMJC"/>
    <property type="match status" value="1"/>
</dbReference>
<evidence type="ECO:0000313" key="6">
    <source>
        <dbReference type="EMBL" id="EFP09721.1"/>
    </source>
</evidence>
<feature type="region of interest" description="Disordered" evidence="4">
    <location>
        <begin position="307"/>
        <end position="328"/>
    </location>
</feature>
<feature type="compositionally biased region" description="Basic and acidic residues" evidence="4">
    <location>
        <begin position="569"/>
        <end position="588"/>
    </location>
</feature>
<dbReference type="InterPro" id="IPR046941">
    <property type="entry name" value="KDM6_GATAL_sf"/>
</dbReference>
<evidence type="ECO:0000313" key="7">
    <source>
        <dbReference type="Proteomes" id="UP000008281"/>
    </source>
</evidence>
<evidence type="ECO:0000256" key="2">
    <source>
        <dbReference type="ARBA" id="ARBA00023242"/>
    </source>
</evidence>
<feature type="domain" description="JmjC" evidence="5">
    <location>
        <begin position="1091"/>
        <end position="1254"/>
    </location>
</feature>